<dbReference type="PANTHER" id="PTHR11739">
    <property type="entry name" value="CITRATE SYNTHASE"/>
    <property type="match status" value="1"/>
</dbReference>
<protein>
    <recommendedName>
        <fullName evidence="3">citrate synthase (unknown stereospecificity)</fullName>
        <ecNumber evidence="3">2.3.3.16</ecNumber>
    </recommendedName>
</protein>
<dbReference type="InterPro" id="IPR041657">
    <property type="entry name" value="HTH_17"/>
</dbReference>
<evidence type="ECO:0000313" key="7">
    <source>
        <dbReference type="Proteomes" id="UP000575898"/>
    </source>
</evidence>
<dbReference type="Pfam" id="PF00285">
    <property type="entry name" value="Citrate_synt"/>
    <property type="match status" value="1"/>
</dbReference>
<dbReference type="GO" id="GO:0036440">
    <property type="term" value="F:citrate synthase activity"/>
    <property type="evidence" value="ECO:0007669"/>
    <property type="project" value="UniProtKB-EC"/>
</dbReference>
<keyword evidence="6" id="KW-0012">Acyltransferase</keyword>
<dbReference type="PANTHER" id="PTHR11739:SF4">
    <property type="entry name" value="CITRATE SYNTHASE, PEROXISOMAL"/>
    <property type="match status" value="1"/>
</dbReference>
<dbReference type="Proteomes" id="UP000575898">
    <property type="component" value="Unassembled WGS sequence"/>
</dbReference>
<dbReference type="EMBL" id="JACHHY010000004">
    <property type="protein sequence ID" value="MBB5017533.1"/>
    <property type="molecule type" value="Genomic_DNA"/>
</dbReference>
<dbReference type="GO" id="GO:0005829">
    <property type="term" value="C:cytosol"/>
    <property type="evidence" value="ECO:0007669"/>
    <property type="project" value="TreeGrafter"/>
</dbReference>
<organism evidence="6 7">
    <name type="scientific">Chitinivorax tropicus</name>
    <dbReference type="NCBI Taxonomy" id="714531"/>
    <lineage>
        <taxon>Bacteria</taxon>
        <taxon>Pseudomonadati</taxon>
        <taxon>Pseudomonadota</taxon>
        <taxon>Betaproteobacteria</taxon>
        <taxon>Chitinivorax</taxon>
    </lineage>
</organism>
<dbReference type="PROSITE" id="PS50937">
    <property type="entry name" value="HTH_MERR_2"/>
    <property type="match status" value="1"/>
</dbReference>
<dbReference type="GO" id="GO:0006099">
    <property type="term" value="P:tricarboxylic acid cycle"/>
    <property type="evidence" value="ECO:0007669"/>
    <property type="project" value="UniProtKB-UniPathway"/>
</dbReference>
<evidence type="ECO:0000313" key="6">
    <source>
        <dbReference type="EMBL" id="MBB5017533.1"/>
    </source>
</evidence>
<comment type="pathway">
    <text evidence="1">Carbohydrate metabolism; tricarboxylic acid cycle; isocitrate from oxaloacetate: step 1/2.</text>
</comment>
<accession>A0A840MMV8</accession>
<evidence type="ECO:0000256" key="1">
    <source>
        <dbReference type="ARBA" id="ARBA00004751"/>
    </source>
</evidence>
<dbReference type="InterPro" id="IPR009061">
    <property type="entry name" value="DNA-bd_dom_put_sf"/>
</dbReference>
<dbReference type="RefSeq" id="WP_184035508.1">
    <property type="nucleotide sequence ID" value="NZ_JACHHY010000004.1"/>
</dbReference>
<dbReference type="SMART" id="SM00422">
    <property type="entry name" value="HTH_MERR"/>
    <property type="match status" value="1"/>
</dbReference>
<dbReference type="Gene3D" id="1.10.230.10">
    <property type="entry name" value="Cytochrome P450-Terp, domain 2"/>
    <property type="match status" value="1"/>
</dbReference>
<dbReference type="EC" id="2.3.3.16" evidence="3"/>
<comment type="caution">
    <text evidence="6">The sequence shown here is derived from an EMBL/GenBank/DDBJ whole genome shotgun (WGS) entry which is preliminary data.</text>
</comment>
<dbReference type="Pfam" id="PF12728">
    <property type="entry name" value="HTH_17"/>
    <property type="match status" value="1"/>
</dbReference>
<reference evidence="6 7" key="1">
    <citation type="submission" date="2020-08" db="EMBL/GenBank/DDBJ databases">
        <title>Genomic Encyclopedia of Type Strains, Phase IV (KMG-IV): sequencing the most valuable type-strain genomes for metagenomic binning, comparative biology and taxonomic classification.</title>
        <authorList>
            <person name="Goeker M."/>
        </authorList>
    </citation>
    <scope>NUCLEOTIDE SEQUENCE [LARGE SCALE GENOMIC DNA]</scope>
    <source>
        <strain evidence="6 7">DSM 27165</strain>
    </source>
</reference>
<sequence length="407" mass="43621">MSVLLTTEAAAKLLGVTRQTLYAYISRGLLQPAPGAQKGAGRFRLQDIERLQLSRRLGKRPKLAAQTALDWGLPVLPSSLTLIDGGMLYYRGQAVTALLADQSVESVASLLWDVPIAPQTCPDLPATSEWLQTAMALEKMSPARRALVLFPLAMASCRAADLDGGGFVGLYAHVRWMLASLLGVAPQPMPLHQMASTAWRIDDPAGQGLIRQALILCADHELNASSFAARCVASTGASLDAALIGGLAALSGVRHGAATHQVESWWHPHQPWEHVLATCAQAMSPAGRLAGLGHPLYPNGDPRAQMLLSALPWEHEANCLARGLYQQFDEYPSVDFALVALCRYLGLPAGAAFILFAAGRTIGWLAHALEQRQDGGLIRPRAAYTGQPPAFAQTASPVEPGRIVRFR</sequence>
<dbReference type="GO" id="GO:0006355">
    <property type="term" value="P:regulation of DNA-templated transcription"/>
    <property type="evidence" value="ECO:0007669"/>
    <property type="project" value="InterPro"/>
</dbReference>
<keyword evidence="7" id="KW-1185">Reference proteome</keyword>
<gene>
    <name evidence="6" type="ORF">HNQ59_000802</name>
</gene>
<evidence type="ECO:0000256" key="4">
    <source>
        <dbReference type="ARBA" id="ARBA00022679"/>
    </source>
</evidence>
<comment type="similarity">
    <text evidence="2">Belongs to the citrate synthase family.</text>
</comment>
<dbReference type="GO" id="GO:0003677">
    <property type="term" value="F:DNA binding"/>
    <property type="evidence" value="ECO:0007669"/>
    <property type="project" value="InterPro"/>
</dbReference>
<dbReference type="InterPro" id="IPR000551">
    <property type="entry name" value="MerR-type_HTH_dom"/>
</dbReference>
<dbReference type="InterPro" id="IPR002020">
    <property type="entry name" value="Citrate_synthase"/>
</dbReference>
<feature type="domain" description="HTH merR-type" evidence="5">
    <location>
        <begin position="4"/>
        <end position="52"/>
    </location>
</feature>
<dbReference type="UniPathway" id="UPA00223">
    <property type="reaction ID" value="UER00717"/>
</dbReference>
<proteinExistence type="inferred from homology"/>
<dbReference type="Gene3D" id="1.10.1660.10">
    <property type="match status" value="1"/>
</dbReference>
<dbReference type="InterPro" id="IPR016143">
    <property type="entry name" value="Citrate_synth-like_sm_a-sub"/>
</dbReference>
<dbReference type="InterPro" id="IPR016142">
    <property type="entry name" value="Citrate_synth-like_lrg_a-sub"/>
</dbReference>
<dbReference type="PRINTS" id="PR00143">
    <property type="entry name" value="CITRTSNTHASE"/>
</dbReference>
<evidence type="ECO:0000256" key="2">
    <source>
        <dbReference type="ARBA" id="ARBA00010566"/>
    </source>
</evidence>
<dbReference type="SUPFAM" id="SSF46955">
    <property type="entry name" value="Putative DNA-binding domain"/>
    <property type="match status" value="1"/>
</dbReference>
<dbReference type="InterPro" id="IPR036969">
    <property type="entry name" value="Citrate_synthase_sf"/>
</dbReference>
<dbReference type="GO" id="GO:0005975">
    <property type="term" value="P:carbohydrate metabolic process"/>
    <property type="evidence" value="ECO:0007669"/>
    <property type="project" value="TreeGrafter"/>
</dbReference>
<dbReference type="SUPFAM" id="SSF48256">
    <property type="entry name" value="Citrate synthase"/>
    <property type="match status" value="1"/>
</dbReference>
<evidence type="ECO:0000259" key="5">
    <source>
        <dbReference type="PROSITE" id="PS50937"/>
    </source>
</evidence>
<dbReference type="CDD" id="cd06102">
    <property type="entry name" value="citrate_synt_like_2"/>
    <property type="match status" value="1"/>
</dbReference>
<dbReference type="AlphaFoldDB" id="A0A840MMV8"/>
<name>A0A840MMV8_9PROT</name>
<dbReference type="Gene3D" id="1.10.580.10">
    <property type="entry name" value="Citrate Synthase, domain 1"/>
    <property type="match status" value="1"/>
</dbReference>
<keyword evidence="4 6" id="KW-0808">Transferase</keyword>
<evidence type="ECO:0000256" key="3">
    <source>
        <dbReference type="ARBA" id="ARBA00012972"/>
    </source>
</evidence>